<evidence type="ECO:0000313" key="2">
    <source>
        <dbReference type="Proteomes" id="UP000505355"/>
    </source>
</evidence>
<keyword evidence="2" id="KW-1185">Reference proteome</keyword>
<proteinExistence type="predicted"/>
<evidence type="ECO:0008006" key="3">
    <source>
        <dbReference type="Google" id="ProtNLM"/>
    </source>
</evidence>
<dbReference type="AlphaFoldDB" id="A0A7D4UGJ5"/>
<dbReference type="Proteomes" id="UP000505355">
    <property type="component" value="Chromosome"/>
</dbReference>
<accession>A0A7D4UGJ5</accession>
<name>A0A7D4UGJ5_9SPHI</name>
<gene>
    <name evidence="1" type="ORF">HQ865_19815</name>
</gene>
<dbReference type="RefSeq" id="WP_173416570.1">
    <property type="nucleotide sequence ID" value="NZ_CP054139.1"/>
</dbReference>
<dbReference type="KEGG" id="mmab:HQ865_19815"/>
<evidence type="ECO:0000313" key="1">
    <source>
        <dbReference type="EMBL" id="QKJ31916.1"/>
    </source>
</evidence>
<organism evidence="1 2">
    <name type="scientific">Mucilaginibacter mali</name>
    <dbReference type="NCBI Taxonomy" id="2740462"/>
    <lineage>
        <taxon>Bacteria</taxon>
        <taxon>Pseudomonadati</taxon>
        <taxon>Bacteroidota</taxon>
        <taxon>Sphingobacteriia</taxon>
        <taxon>Sphingobacteriales</taxon>
        <taxon>Sphingobacteriaceae</taxon>
        <taxon>Mucilaginibacter</taxon>
    </lineage>
</organism>
<dbReference type="EMBL" id="CP054139">
    <property type="protein sequence ID" value="QKJ31916.1"/>
    <property type="molecule type" value="Genomic_DNA"/>
</dbReference>
<protein>
    <recommendedName>
        <fullName evidence="3">1-deoxy-D-xylulose-5-phosphate synthase</fullName>
    </recommendedName>
</protein>
<sequence>MKPEIKYIELKSGYNDDGPAWIGKVEFSKTGRTIYFNGHAFKGNGHGDCYDVLSGERYWISGLKKDSTNRHWAGKGKIMIDRSVINEYLKYKEWNSLDPKCFDIVDIKPTDKQYFTKIENDILE</sequence>
<reference evidence="1 2" key="1">
    <citation type="submission" date="2020-05" db="EMBL/GenBank/DDBJ databases">
        <title>Mucilaginibacter mali sp. nov.</title>
        <authorList>
            <person name="Kim H.S."/>
            <person name="Lee K.C."/>
            <person name="Suh M.K."/>
            <person name="Kim J.-S."/>
            <person name="Han K.-I."/>
            <person name="Eom M.K."/>
            <person name="Shin Y.K."/>
            <person name="Lee J.-S."/>
        </authorList>
    </citation>
    <scope>NUCLEOTIDE SEQUENCE [LARGE SCALE GENOMIC DNA]</scope>
    <source>
        <strain evidence="1 2">G2-14</strain>
    </source>
</reference>